<evidence type="ECO:0000313" key="1">
    <source>
        <dbReference type="EMBL" id="TGY91212.1"/>
    </source>
</evidence>
<keyword evidence="2" id="KW-1185">Reference proteome</keyword>
<comment type="caution">
    <text evidence="1">The sequence shown here is derived from an EMBL/GenBank/DDBJ whole genome shotgun (WGS) entry which is preliminary data.</text>
</comment>
<sequence length="454" mass="48947">MNKFRSFCFIVCLIASFLVGAVSRPIVSFAWGDSTPGGKGRQTYTLDDSDLGELDDVITFNSLVAGHNGKSLETGSELNFVSALPADADIHDYWQGNNITVEDGKEYVVRLYVHNNSPKGIAGTSTGTKVAISGIGASKTNAKGKQEVEVNGFIESDNATPKEYWDYVRFYSNTSFHLDYVFGSAMIYNRGATGTTDPISAAEIESKSGDELKALLNSHTVTGKPLGDDIVLKQKADGTLDGQLIGFDALDGNVPGCYEYSSYITIRVKAVFDYEFAAEVKVRKEGGGKDGWKESINAQVGDKVEFCIDYKNMDAKTNDDNKIQNNVTVSDALPSSLKYVLGTAKIYDDSTDGEWITLTSGDNIATHGVDIGCYSGGSNASIAFTAQVVDSDLKYGKNTLVNWGQANVGSTSQAGYAVVIVQKSGYFVITVLSVLLIFCIICSIVLLLKIIKRK</sequence>
<dbReference type="EMBL" id="SRYA01000066">
    <property type="protein sequence ID" value="TGY91212.1"/>
    <property type="molecule type" value="Genomic_DNA"/>
</dbReference>
<gene>
    <name evidence="1" type="ORF">E5329_22355</name>
</gene>
<protein>
    <submittedName>
        <fullName evidence="1">DUF11 domain-containing protein</fullName>
    </submittedName>
</protein>
<accession>A0AC61RR05</accession>
<evidence type="ECO:0000313" key="2">
    <source>
        <dbReference type="Proteomes" id="UP000304953"/>
    </source>
</evidence>
<dbReference type="Proteomes" id="UP000304953">
    <property type="component" value="Unassembled WGS sequence"/>
</dbReference>
<name>A0AC61RR05_9FIRM</name>
<reference evidence="1" key="1">
    <citation type="submission" date="2019-04" db="EMBL/GenBank/DDBJ databases">
        <title>Microbes associate with the intestines of laboratory mice.</title>
        <authorList>
            <person name="Navarre W."/>
            <person name="Wong E."/>
            <person name="Huang K."/>
            <person name="Tropini C."/>
            <person name="Ng K."/>
            <person name="Yu B."/>
        </authorList>
    </citation>
    <scope>NUCLEOTIDE SEQUENCE</scope>
    <source>
        <strain evidence="1">NM01_1-7b</strain>
    </source>
</reference>
<organism evidence="1 2">
    <name type="scientific">Petralouisia muris</name>
    <dbReference type="NCBI Taxonomy" id="3032872"/>
    <lineage>
        <taxon>Bacteria</taxon>
        <taxon>Bacillati</taxon>
        <taxon>Bacillota</taxon>
        <taxon>Clostridia</taxon>
        <taxon>Lachnospirales</taxon>
        <taxon>Lachnospiraceae</taxon>
        <taxon>Petralouisia</taxon>
    </lineage>
</organism>
<proteinExistence type="predicted"/>